<reference evidence="10" key="1">
    <citation type="submission" date="2016-11" db="EMBL/GenBank/DDBJ databases">
        <authorList>
            <person name="Varghese N."/>
            <person name="Submissions S."/>
        </authorList>
    </citation>
    <scope>NUCLEOTIDE SEQUENCE [LARGE SCALE GENOMIC DNA]</scope>
    <source>
        <strain evidence="10">DSM 15518</strain>
    </source>
</reference>
<evidence type="ECO:0000256" key="4">
    <source>
        <dbReference type="ARBA" id="ARBA00022692"/>
    </source>
</evidence>
<dbReference type="GO" id="GO:0005886">
    <property type="term" value="C:plasma membrane"/>
    <property type="evidence" value="ECO:0007669"/>
    <property type="project" value="UniProtKB-SubCell"/>
</dbReference>
<dbReference type="PANTHER" id="PTHR43386:SF1">
    <property type="entry name" value="D,D-DIPEPTIDE TRANSPORT SYSTEM PERMEASE PROTEIN DDPC-RELATED"/>
    <property type="match status" value="1"/>
</dbReference>
<dbReference type="SUPFAM" id="SSF161098">
    <property type="entry name" value="MetI-like"/>
    <property type="match status" value="1"/>
</dbReference>
<feature type="transmembrane region" description="Helical" evidence="7">
    <location>
        <begin position="31"/>
        <end position="51"/>
    </location>
</feature>
<evidence type="ECO:0000259" key="8">
    <source>
        <dbReference type="PROSITE" id="PS50928"/>
    </source>
</evidence>
<sequence>MDFTPVGVLRENKKEDKKRWSFKNLNLKQNIFLSPLILFIITLLCILAPLITSIDPTYMELSNIFAYPCRSNIFGTDHLGRDVFARVLYGGRISITIGILSMLISTFIGATYGSISGYFGGIIDNYMMRFIDIMISIPSLLIMTLIQSILQSNKVSSIVFVIAITSWMNIAKIVRSEVLELKQREFVLASKIMGGNFVHIIKKHLIPNFMPAIIYMSVVNSANAIMAETTLSFLGLGLPIEIPSWGSMLMDAQKSILLNKWWVALFPGVFMISTIFCITNIGEYIRYKNNKKFNNI</sequence>
<dbReference type="Pfam" id="PF00528">
    <property type="entry name" value="BPD_transp_1"/>
    <property type="match status" value="1"/>
</dbReference>
<evidence type="ECO:0000313" key="9">
    <source>
        <dbReference type="EMBL" id="SHJ86454.1"/>
    </source>
</evidence>
<evidence type="ECO:0000256" key="6">
    <source>
        <dbReference type="ARBA" id="ARBA00023136"/>
    </source>
</evidence>
<dbReference type="GO" id="GO:0055085">
    <property type="term" value="P:transmembrane transport"/>
    <property type="evidence" value="ECO:0007669"/>
    <property type="project" value="InterPro"/>
</dbReference>
<keyword evidence="2 7" id="KW-0813">Transport</keyword>
<feature type="transmembrane region" description="Helical" evidence="7">
    <location>
        <begin position="93"/>
        <end position="118"/>
    </location>
</feature>
<accession>A0A1M6MSN2</accession>
<comment type="similarity">
    <text evidence="7">Belongs to the binding-protein-dependent transport system permease family.</text>
</comment>
<comment type="subcellular location">
    <subcellularLocation>
        <location evidence="1 7">Cell membrane</location>
        <topology evidence="1 7">Multi-pass membrane protein</topology>
    </subcellularLocation>
</comment>
<proteinExistence type="inferred from homology"/>
<dbReference type="AlphaFoldDB" id="A0A1M6MSN2"/>
<dbReference type="InterPro" id="IPR000515">
    <property type="entry name" value="MetI-like"/>
</dbReference>
<evidence type="ECO:0000256" key="5">
    <source>
        <dbReference type="ARBA" id="ARBA00022989"/>
    </source>
</evidence>
<feature type="domain" description="ABC transmembrane type-1" evidence="8">
    <location>
        <begin position="91"/>
        <end position="282"/>
    </location>
</feature>
<organism evidence="9 10">
    <name type="scientific">Tepidibacter formicigenes DSM 15518</name>
    <dbReference type="NCBI Taxonomy" id="1123349"/>
    <lineage>
        <taxon>Bacteria</taxon>
        <taxon>Bacillati</taxon>
        <taxon>Bacillota</taxon>
        <taxon>Clostridia</taxon>
        <taxon>Peptostreptococcales</taxon>
        <taxon>Peptostreptococcaceae</taxon>
        <taxon>Tepidibacter</taxon>
    </lineage>
</organism>
<evidence type="ECO:0000313" key="10">
    <source>
        <dbReference type="Proteomes" id="UP000242497"/>
    </source>
</evidence>
<dbReference type="InterPro" id="IPR035906">
    <property type="entry name" value="MetI-like_sf"/>
</dbReference>
<keyword evidence="10" id="KW-1185">Reference proteome</keyword>
<feature type="transmembrane region" description="Helical" evidence="7">
    <location>
        <begin position="130"/>
        <end position="149"/>
    </location>
</feature>
<protein>
    <submittedName>
        <fullName evidence="9">Peptide/nickel transport system permease protein</fullName>
    </submittedName>
</protein>
<dbReference type="InterPro" id="IPR050366">
    <property type="entry name" value="BP-dependent_transpt_permease"/>
</dbReference>
<dbReference type="Gene3D" id="1.10.3720.10">
    <property type="entry name" value="MetI-like"/>
    <property type="match status" value="1"/>
</dbReference>
<dbReference type="PROSITE" id="PS50928">
    <property type="entry name" value="ABC_TM1"/>
    <property type="match status" value="1"/>
</dbReference>
<dbReference type="CDD" id="cd06261">
    <property type="entry name" value="TM_PBP2"/>
    <property type="match status" value="1"/>
</dbReference>
<evidence type="ECO:0000256" key="7">
    <source>
        <dbReference type="RuleBase" id="RU363032"/>
    </source>
</evidence>
<dbReference type="STRING" id="1123349.SAMN02744037_01048"/>
<evidence type="ECO:0000256" key="2">
    <source>
        <dbReference type="ARBA" id="ARBA00022448"/>
    </source>
</evidence>
<feature type="transmembrane region" description="Helical" evidence="7">
    <location>
        <begin position="260"/>
        <end position="282"/>
    </location>
</feature>
<name>A0A1M6MSN2_9FIRM</name>
<evidence type="ECO:0000256" key="3">
    <source>
        <dbReference type="ARBA" id="ARBA00022475"/>
    </source>
</evidence>
<dbReference type="RefSeq" id="WP_143151302.1">
    <property type="nucleotide sequence ID" value="NZ_FRAE01000017.1"/>
</dbReference>
<evidence type="ECO:0000256" key="1">
    <source>
        <dbReference type="ARBA" id="ARBA00004651"/>
    </source>
</evidence>
<feature type="transmembrane region" description="Helical" evidence="7">
    <location>
        <begin position="155"/>
        <end position="174"/>
    </location>
</feature>
<keyword evidence="3" id="KW-1003">Cell membrane</keyword>
<dbReference type="EMBL" id="FRAE01000017">
    <property type="protein sequence ID" value="SHJ86454.1"/>
    <property type="molecule type" value="Genomic_DNA"/>
</dbReference>
<keyword evidence="6 7" id="KW-0472">Membrane</keyword>
<gene>
    <name evidence="9" type="ORF">SAMN02744037_01048</name>
</gene>
<dbReference type="Proteomes" id="UP000242497">
    <property type="component" value="Unassembled WGS sequence"/>
</dbReference>
<feature type="transmembrane region" description="Helical" evidence="7">
    <location>
        <begin position="212"/>
        <end position="240"/>
    </location>
</feature>
<dbReference type="PANTHER" id="PTHR43386">
    <property type="entry name" value="OLIGOPEPTIDE TRANSPORT SYSTEM PERMEASE PROTEIN APPC"/>
    <property type="match status" value="1"/>
</dbReference>
<keyword evidence="4 7" id="KW-0812">Transmembrane</keyword>
<dbReference type="OrthoDB" id="9783218at2"/>
<keyword evidence="5 7" id="KW-1133">Transmembrane helix</keyword>